<keyword evidence="7 9" id="KW-0503">Monooxygenase</keyword>
<dbReference type="InterPro" id="IPR001128">
    <property type="entry name" value="Cyt_P450"/>
</dbReference>
<evidence type="ECO:0000256" key="6">
    <source>
        <dbReference type="ARBA" id="ARBA00023004"/>
    </source>
</evidence>
<evidence type="ECO:0000256" key="9">
    <source>
        <dbReference type="RuleBase" id="RU000461"/>
    </source>
</evidence>
<evidence type="ECO:0000313" key="10">
    <source>
        <dbReference type="EMBL" id="CAL1548157.1"/>
    </source>
</evidence>
<proteinExistence type="inferred from homology"/>
<dbReference type="GO" id="GO:0005506">
    <property type="term" value="F:iron ion binding"/>
    <property type="evidence" value="ECO:0007669"/>
    <property type="project" value="InterPro"/>
</dbReference>
<name>A0AAV2IQY1_LYMST</name>
<dbReference type="Pfam" id="PF00067">
    <property type="entry name" value="p450"/>
    <property type="match status" value="1"/>
</dbReference>
<evidence type="ECO:0000256" key="5">
    <source>
        <dbReference type="ARBA" id="ARBA00023002"/>
    </source>
</evidence>
<dbReference type="EMBL" id="CAXITT010001198">
    <property type="protein sequence ID" value="CAL1548157.1"/>
    <property type="molecule type" value="Genomic_DNA"/>
</dbReference>
<evidence type="ECO:0000313" key="11">
    <source>
        <dbReference type="Proteomes" id="UP001497497"/>
    </source>
</evidence>
<dbReference type="InterPro" id="IPR050479">
    <property type="entry name" value="CYP11_CYP27_families"/>
</dbReference>
<dbReference type="GO" id="GO:0016705">
    <property type="term" value="F:oxidoreductase activity, acting on paired donors, with incorporation or reduction of molecular oxygen"/>
    <property type="evidence" value="ECO:0007669"/>
    <property type="project" value="InterPro"/>
</dbReference>
<dbReference type="InterPro" id="IPR036396">
    <property type="entry name" value="Cyt_P450_sf"/>
</dbReference>
<dbReference type="Gene3D" id="1.10.630.10">
    <property type="entry name" value="Cytochrome P450"/>
    <property type="match status" value="1"/>
</dbReference>
<dbReference type="CDD" id="cd11054">
    <property type="entry name" value="CYP24A1-like"/>
    <property type="match status" value="1"/>
</dbReference>
<evidence type="ECO:0000256" key="8">
    <source>
        <dbReference type="PIRSR" id="PIRSR602401-1"/>
    </source>
</evidence>
<feature type="binding site" description="axial binding residue" evidence="8">
    <location>
        <position position="462"/>
    </location>
    <ligand>
        <name>heme</name>
        <dbReference type="ChEBI" id="CHEBI:30413"/>
    </ligand>
    <ligandPart>
        <name>Fe</name>
        <dbReference type="ChEBI" id="CHEBI:18248"/>
    </ligandPart>
</feature>
<dbReference type="GO" id="GO:0020037">
    <property type="term" value="F:heme binding"/>
    <property type="evidence" value="ECO:0007669"/>
    <property type="project" value="InterPro"/>
</dbReference>
<keyword evidence="5 9" id="KW-0560">Oxidoreductase</keyword>
<accession>A0AAV2IQY1</accession>
<protein>
    <recommendedName>
        <fullName evidence="12">Cytochrome P450</fullName>
    </recommendedName>
</protein>
<evidence type="ECO:0000256" key="3">
    <source>
        <dbReference type="ARBA" id="ARBA00022617"/>
    </source>
</evidence>
<keyword evidence="3 8" id="KW-0349">Heme</keyword>
<evidence type="ECO:0000256" key="2">
    <source>
        <dbReference type="ARBA" id="ARBA00010617"/>
    </source>
</evidence>
<dbReference type="PRINTS" id="PR00463">
    <property type="entry name" value="EP450I"/>
</dbReference>
<dbReference type="GO" id="GO:0004497">
    <property type="term" value="F:monooxygenase activity"/>
    <property type="evidence" value="ECO:0007669"/>
    <property type="project" value="UniProtKB-KW"/>
</dbReference>
<dbReference type="AlphaFoldDB" id="A0AAV2IQY1"/>
<organism evidence="10 11">
    <name type="scientific">Lymnaea stagnalis</name>
    <name type="common">Great pond snail</name>
    <name type="synonym">Helix stagnalis</name>
    <dbReference type="NCBI Taxonomy" id="6523"/>
    <lineage>
        <taxon>Eukaryota</taxon>
        <taxon>Metazoa</taxon>
        <taxon>Spiralia</taxon>
        <taxon>Lophotrochozoa</taxon>
        <taxon>Mollusca</taxon>
        <taxon>Gastropoda</taxon>
        <taxon>Heterobranchia</taxon>
        <taxon>Euthyneura</taxon>
        <taxon>Panpulmonata</taxon>
        <taxon>Hygrophila</taxon>
        <taxon>Lymnaeoidea</taxon>
        <taxon>Lymnaeidae</taxon>
        <taxon>Lymnaea</taxon>
    </lineage>
</organism>
<evidence type="ECO:0000256" key="7">
    <source>
        <dbReference type="ARBA" id="ARBA00023033"/>
    </source>
</evidence>
<dbReference type="PANTHER" id="PTHR24279:SF120">
    <property type="entry name" value="CYTOCHROME P450"/>
    <property type="match status" value="1"/>
</dbReference>
<dbReference type="InterPro" id="IPR017972">
    <property type="entry name" value="Cyt_P450_CS"/>
</dbReference>
<keyword evidence="4 8" id="KW-0479">Metal-binding</keyword>
<comment type="cofactor">
    <cofactor evidence="1 8">
        <name>heme</name>
        <dbReference type="ChEBI" id="CHEBI:30413"/>
    </cofactor>
</comment>
<keyword evidence="11" id="KW-1185">Reference proteome</keyword>
<dbReference type="InterPro" id="IPR002401">
    <property type="entry name" value="Cyt_P450_E_grp-I"/>
</dbReference>
<evidence type="ECO:0008006" key="12">
    <source>
        <dbReference type="Google" id="ProtNLM"/>
    </source>
</evidence>
<keyword evidence="6 8" id="KW-0408">Iron</keyword>
<dbReference type="Proteomes" id="UP001497497">
    <property type="component" value="Unassembled WGS sequence"/>
</dbReference>
<comment type="caution">
    <text evidence="10">The sequence shown here is derived from an EMBL/GenBank/DDBJ whole genome shotgun (WGS) entry which is preliminary data.</text>
</comment>
<sequence length="516" mass="58751">MASTRELLKRSVHRLTSVHRLQVRTSSTAGSVATDQVEARPFEEIPGPRGMYRLPIIGSMLLFKPFSKYTAETYPQLLNELFDRHGPIMKLNLASPMVVVSDPKDFETVFANEGKYPYRPSDPITEQYLKRSTRKLPMTGVHGEEWHALRTPVNRRLMKADSATHYLEPQNQVADDFVKILETRDLKNEDQADLFYRFASESIGVVTFNQRLGYLDNKSDVASIKFLEAAKSLFLQIAKGVTGRSVGHNWYRNSTLREYERAVDIMIGNSKVHTKKAIEITEQQRRDGTLNPEEPNLLLSLASEKALTDDDVSNTIIALYVAGTDSTAKNLQVFFYNLAKNPDKQETLRKEVLGLIGPSGPLTDKALSQMTYLKACLKESFRLNYPTLSGTTRVLPVDVVLSGYKVPSGTMINMFNPRPSKLNFDEPDKYLPERWLRSSEKRKQDPSNNMAVLPFGHGPRNCIGRRFAVQEIYLATSKVLQKLKIELEPESWNTQFQYSSFLIEPEKPLKFKFTRL</sequence>
<comment type="similarity">
    <text evidence="2 9">Belongs to the cytochrome P450 family.</text>
</comment>
<evidence type="ECO:0000256" key="4">
    <source>
        <dbReference type="ARBA" id="ARBA00022723"/>
    </source>
</evidence>
<dbReference type="SUPFAM" id="SSF48264">
    <property type="entry name" value="Cytochrome P450"/>
    <property type="match status" value="1"/>
</dbReference>
<dbReference type="PROSITE" id="PS00086">
    <property type="entry name" value="CYTOCHROME_P450"/>
    <property type="match status" value="1"/>
</dbReference>
<gene>
    <name evidence="10" type="ORF">GSLYS_00021474001</name>
</gene>
<dbReference type="PANTHER" id="PTHR24279">
    <property type="entry name" value="CYTOCHROME P450"/>
    <property type="match status" value="1"/>
</dbReference>
<dbReference type="PRINTS" id="PR00385">
    <property type="entry name" value="P450"/>
</dbReference>
<reference evidence="10 11" key="1">
    <citation type="submission" date="2024-04" db="EMBL/GenBank/DDBJ databases">
        <authorList>
            <consortium name="Genoscope - CEA"/>
            <person name="William W."/>
        </authorList>
    </citation>
    <scope>NUCLEOTIDE SEQUENCE [LARGE SCALE GENOMIC DNA]</scope>
</reference>
<evidence type="ECO:0000256" key="1">
    <source>
        <dbReference type="ARBA" id="ARBA00001971"/>
    </source>
</evidence>